<accession>A0A1X2GVZ3</accession>
<name>A0A1X2GVZ3_9FUNG</name>
<comment type="caution">
    <text evidence="3">The sequence shown here is derived from an EMBL/GenBank/DDBJ whole genome shotgun (WGS) entry which is preliminary data.</text>
</comment>
<dbReference type="InterPro" id="IPR006568">
    <property type="entry name" value="PSP_pro-rich"/>
</dbReference>
<dbReference type="PANTHER" id="PTHR12785:SF6">
    <property type="entry name" value="SPLICING FACTOR 3B SUBUNIT 2"/>
    <property type="match status" value="1"/>
</dbReference>
<dbReference type="PANTHER" id="PTHR12785">
    <property type="entry name" value="SPLICING FACTOR 3B"/>
    <property type="match status" value="1"/>
</dbReference>
<dbReference type="OrthoDB" id="10260794at2759"/>
<dbReference type="Proteomes" id="UP000242146">
    <property type="component" value="Unassembled WGS sequence"/>
</dbReference>
<feature type="region of interest" description="Disordered" evidence="1">
    <location>
        <begin position="432"/>
        <end position="474"/>
    </location>
</feature>
<dbReference type="AlphaFoldDB" id="A0A1X2GVZ3"/>
<feature type="compositionally biased region" description="Polar residues" evidence="1">
    <location>
        <begin position="1"/>
        <end position="19"/>
    </location>
</feature>
<gene>
    <name evidence="3" type="ORF">DM01DRAFT_1403902</name>
</gene>
<evidence type="ECO:0000259" key="2">
    <source>
        <dbReference type="SMART" id="SM00581"/>
    </source>
</evidence>
<evidence type="ECO:0000256" key="1">
    <source>
        <dbReference type="SAM" id="MobiDB-lite"/>
    </source>
</evidence>
<feature type="compositionally biased region" description="Basic residues" evidence="1">
    <location>
        <begin position="127"/>
        <end position="136"/>
    </location>
</feature>
<proteinExistence type="predicted"/>
<feature type="region of interest" description="Disordered" evidence="1">
    <location>
        <begin position="93"/>
        <end position="138"/>
    </location>
</feature>
<organism evidence="3 4">
    <name type="scientific">Hesseltinella vesiculosa</name>
    <dbReference type="NCBI Taxonomy" id="101127"/>
    <lineage>
        <taxon>Eukaryota</taxon>
        <taxon>Fungi</taxon>
        <taxon>Fungi incertae sedis</taxon>
        <taxon>Mucoromycota</taxon>
        <taxon>Mucoromycotina</taxon>
        <taxon>Mucoromycetes</taxon>
        <taxon>Mucorales</taxon>
        <taxon>Cunninghamellaceae</taxon>
        <taxon>Hesseltinella</taxon>
    </lineage>
</organism>
<keyword evidence="4" id="KW-1185">Reference proteome</keyword>
<dbReference type="InterPro" id="IPR052584">
    <property type="entry name" value="U2_snRNP_Complex_Component"/>
</dbReference>
<evidence type="ECO:0000313" key="4">
    <source>
        <dbReference type="Proteomes" id="UP000242146"/>
    </source>
</evidence>
<feature type="compositionally biased region" description="Acidic residues" evidence="1">
    <location>
        <begin position="381"/>
        <end position="393"/>
    </location>
</feature>
<feature type="region of interest" description="Disordered" evidence="1">
    <location>
        <begin position="353"/>
        <end position="405"/>
    </location>
</feature>
<sequence length="474" mass="54130">MQESNASPSHPPLTEQQRQAFKLKRREKKKKRQKRLRLENKTARQQNPPKKKEKQTIDLDYVIEPVDATSLATFDPDLANQFMHVFESCHVPLSAPNQDKDTQNQQQPAPDKATDASNAPSTETRPLSKRKRKRAGRYTLDELKQLSLNPEVIEPWDPTSPEPLLLADLKACRNTVPVPGHWRSRRNYLYSFQDQHKPEYKLPEFIKSTGVVEMRDQEKALDKARRQKAKTRARRRGKFSKSVLDYEDLYNAFFKHQTSPKLTVHGELYYERKAFVDSMKQFRPGQLSKPLKEALGISSDLTPPPWLHQMQHHGPPPHYPWLAIPGLNAAIPEGAAPGFGRDGWGKIPEDELGRPLYGFKQPEARTQPAIENVDRKRWGDLDDDTLADDDGEEQGANSPLPGDIRLEQLDTPAHLLPRTITSEVATANRDVQQNVAADTDDDDQHKPIAPFTLSGRAFLTKKKRPSQMTPRRQE</sequence>
<protein>
    <submittedName>
        <fullName evidence="3">DUF382-domain-containing protein</fullName>
    </submittedName>
</protein>
<dbReference type="Pfam" id="PF04037">
    <property type="entry name" value="DUF382"/>
    <property type="match status" value="1"/>
</dbReference>
<dbReference type="GO" id="GO:0005634">
    <property type="term" value="C:nucleus"/>
    <property type="evidence" value="ECO:0007669"/>
    <property type="project" value="InterPro"/>
</dbReference>
<feature type="domain" description="PSP proline-rich" evidence="2">
    <location>
        <begin position="279"/>
        <end position="333"/>
    </location>
</feature>
<feature type="compositionally biased region" description="Polar residues" evidence="1">
    <location>
        <begin position="115"/>
        <end position="125"/>
    </location>
</feature>
<dbReference type="EMBL" id="MCGT01000002">
    <property type="protein sequence ID" value="ORX62214.1"/>
    <property type="molecule type" value="Genomic_DNA"/>
</dbReference>
<dbReference type="SMART" id="SM00581">
    <property type="entry name" value="PSP"/>
    <property type="match status" value="1"/>
</dbReference>
<dbReference type="InterPro" id="IPR007180">
    <property type="entry name" value="DUF382"/>
</dbReference>
<evidence type="ECO:0000313" key="3">
    <source>
        <dbReference type="EMBL" id="ORX62214.1"/>
    </source>
</evidence>
<reference evidence="3 4" key="1">
    <citation type="submission" date="2016-07" db="EMBL/GenBank/DDBJ databases">
        <title>Pervasive Adenine N6-methylation of Active Genes in Fungi.</title>
        <authorList>
            <consortium name="DOE Joint Genome Institute"/>
            <person name="Mondo S.J."/>
            <person name="Dannebaum R.O."/>
            <person name="Kuo R.C."/>
            <person name="Labutti K."/>
            <person name="Haridas S."/>
            <person name="Kuo A."/>
            <person name="Salamov A."/>
            <person name="Ahrendt S.R."/>
            <person name="Lipzen A."/>
            <person name="Sullivan W."/>
            <person name="Andreopoulos W.B."/>
            <person name="Clum A."/>
            <person name="Lindquist E."/>
            <person name="Daum C."/>
            <person name="Ramamoorthy G.K."/>
            <person name="Gryganskyi A."/>
            <person name="Culley D."/>
            <person name="Magnuson J.K."/>
            <person name="James T.Y."/>
            <person name="O'Malley M.A."/>
            <person name="Stajich J.E."/>
            <person name="Spatafora J.W."/>
            <person name="Visel A."/>
            <person name="Grigoriev I.V."/>
        </authorList>
    </citation>
    <scope>NUCLEOTIDE SEQUENCE [LARGE SCALE GENOMIC DNA]</scope>
    <source>
        <strain evidence="3 4">NRRL 3301</strain>
    </source>
</reference>
<dbReference type="STRING" id="101127.A0A1X2GVZ3"/>
<dbReference type="Pfam" id="PF04046">
    <property type="entry name" value="PSP"/>
    <property type="match status" value="1"/>
</dbReference>
<feature type="region of interest" description="Disordered" evidence="1">
    <location>
        <begin position="1"/>
        <end position="59"/>
    </location>
</feature>
<feature type="compositionally biased region" description="Basic residues" evidence="1">
    <location>
        <begin position="21"/>
        <end position="35"/>
    </location>
</feature>